<comment type="caution">
    <text evidence="3">The sequence shown here is derived from an EMBL/GenBank/DDBJ whole genome shotgun (WGS) entry which is preliminary data.</text>
</comment>
<name>A0A7J0C4I3_9ACTN</name>
<feature type="region of interest" description="Disordered" evidence="1">
    <location>
        <begin position="173"/>
        <end position="194"/>
    </location>
</feature>
<dbReference type="AlphaFoldDB" id="A0A7J0C4I3"/>
<organism evidence="3 5">
    <name type="scientific">Streptomyces fulvorobeus</name>
    <dbReference type="NCBI Taxonomy" id="284028"/>
    <lineage>
        <taxon>Bacteria</taxon>
        <taxon>Bacillati</taxon>
        <taxon>Actinomycetota</taxon>
        <taxon>Actinomycetes</taxon>
        <taxon>Kitasatosporales</taxon>
        <taxon>Streptomycetaceae</taxon>
        <taxon>Streptomyces</taxon>
    </lineage>
</organism>
<accession>A0A7J0C4I3</accession>
<evidence type="ECO:0000256" key="2">
    <source>
        <dbReference type="SAM" id="Phobius"/>
    </source>
</evidence>
<feature type="region of interest" description="Disordered" evidence="1">
    <location>
        <begin position="1"/>
        <end position="23"/>
    </location>
</feature>
<evidence type="ECO:0008006" key="7">
    <source>
        <dbReference type="Google" id="ProtNLM"/>
    </source>
</evidence>
<dbReference type="Pfam" id="PF14325">
    <property type="entry name" value="DUF4383"/>
    <property type="match status" value="1"/>
</dbReference>
<evidence type="ECO:0000313" key="5">
    <source>
        <dbReference type="Proteomes" id="UP000498980"/>
    </source>
</evidence>
<feature type="transmembrane region" description="Helical" evidence="2">
    <location>
        <begin position="38"/>
        <end position="59"/>
    </location>
</feature>
<feature type="transmembrane region" description="Helical" evidence="2">
    <location>
        <begin position="105"/>
        <end position="124"/>
    </location>
</feature>
<keyword evidence="2" id="KW-0472">Membrane</keyword>
<dbReference type="Proteomes" id="UP000498980">
    <property type="component" value="Unassembled WGS sequence"/>
</dbReference>
<evidence type="ECO:0000313" key="6">
    <source>
        <dbReference type="Proteomes" id="UP000530403"/>
    </source>
</evidence>
<dbReference type="EMBL" id="JACCCF010000001">
    <property type="protein sequence ID" value="NYE40552.1"/>
    <property type="molecule type" value="Genomic_DNA"/>
</dbReference>
<dbReference type="EMBL" id="BLWC01000001">
    <property type="protein sequence ID" value="GFM96844.1"/>
    <property type="molecule type" value="Genomic_DNA"/>
</dbReference>
<dbReference type="RefSeq" id="WP_173313013.1">
    <property type="nucleotide sequence ID" value="NZ_BAAAUE010000007.1"/>
</dbReference>
<protein>
    <recommendedName>
        <fullName evidence="7">DUF4383 domain-containing protein</fullName>
    </recommendedName>
</protein>
<evidence type="ECO:0000313" key="3">
    <source>
        <dbReference type="EMBL" id="GFM96844.1"/>
    </source>
</evidence>
<keyword evidence="5" id="KW-1185">Reference proteome</keyword>
<evidence type="ECO:0000256" key="1">
    <source>
        <dbReference type="SAM" id="MobiDB-lite"/>
    </source>
</evidence>
<sequence length="194" mass="20943">MALHVPRLRQAPPASPGRRGGSVRLDEHLPVDHRLSQVYRVGAGLTGLVLLVFGVLGLIDKIGFFDTGGDTVAGLSTNGALSVLSLCVGLILFAGMVIGGNAASTVNMVLGIAFILSGFVNLALLDSGFNFLAFRIQNVLFSFAVGLMLMFFGMYGRVSGRLPHDNPYWRARHPEQAAREAGRRRVPRMPEVRR</sequence>
<reference evidence="4 6" key="2">
    <citation type="submission" date="2020-07" db="EMBL/GenBank/DDBJ databases">
        <title>Sequencing the genomes of 1000 actinobacteria strains.</title>
        <authorList>
            <person name="Klenk H.-P."/>
        </authorList>
    </citation>
    <scope>NUCLEOTIDE SEQUENCE [LARGE SCALE GENOMIC DNA]</scope>
    <source>
        <strain evidence="4 6">DSM 41455</strain>
    </source>
</reference>
<feature type="transmembrane region" description="Helical" evidence="2">
    <location>
        <begin position="79"/>
        <end position="98"/>
    </location>
</feature>
<gene>
    <name evidence="4" type="ORF">HEB29_001563</name>
    <name evidence="3" type="ORF">Sfulv_16550</name>
</gene>
<keyword evidence="2" id="KW-0812">Transmembrane</keyword>
<dbReference type="Proteomes" id="UP000530403">
    <property type="component" value="Unassembled WGS sequence"/>
</dbReference>
<proteinExistence type="predicted"/>
<keyword evidence="2" id="KW-1133">Transmembrane helix</keyword>
<reference evidence="3 5" key="1">
    <citation type="submission" date="2020-05" db="EMBL/GenBank/DDBJ databases">
        <title>Whole genome shotgun sequence of Streptomyces fulvorobeus NBRC 15897.</title>
        <authorList>
            <person name="Komaki H."/>
            <person name="Tamura T."/>
        </authorList>
    </citation>
    <scope>NUCLEOTIDE SEQUENCE [LARGE SCALE GENOMIC DNA]</scope>
    <source>
        <strain evidence="3 5">NBRC 15897</strain>
    </source>
</reference>
<evidence type="ECO:0000313" key="4">
    <source>
        <dbReference type="EMBL" id="NYE40552.1"/>
    </source>
</evidence>
<feature type="transmembrane region" description="Helical" evidence="2">
    <location>
        <begin position="136"/>
        <end position="155"/>
    </location>
</feature>